<evidence type="ECO:0000313" key="2">
    <source>
        <dbReference type="Proteomes" id="UP000053660"/>
    </source>
</evidence>
<dbReference type="SUPFAM" id="SSF52058">
    <property type="entry name" value="L domain-like"/>
    <property type="match status" value="1"/>
</dbReference>
<organism evidence="1 2">
    <name type="scientific">Oesophagostomum dentatum</name>
    <name type="common">Nodular worm</name>
    <dbReference type="NCBI Taxonomy" id="61180"/>
    <lineage>
        <taxon>Eukaryota</taxon>
        <taxon>Metazoa</taxon>
        <taxon>Ecdysozoa</taxon>
        <taxon>Nematoda</taxon>
        <taxon>Chromadorea</taxon>
        <taxon>Rhabditida</taxon>
        <taxon>Rhabditina</taxon>
        <taxon>Rhabditomorpha</taxon>
        <taxon>Strongyloidea</taxon>
        <taxon>Strongylidae</taxon>
        <taxon>Oesophagostomum</taxon>
    </lineage>
</organism>
<sequence>MPDTASQFFGQTQIVPQQPGQILIFDSYFLSEEVMTSVFEKAEYVEACIVVANSHYTSLHFDKLQKIKSCSPERPAIHLYNNPQLEQFVLPTKLTFADDKVPIIMEINPLIAAARLIQIQEMCPVCRVTNDIACGLDLSKRMYSSMEIAIACSGKAVVKPPPGQILLFDSAIITEQQMNAMCASAIYIEGCIMIKKSFYKGLHCPYLQTLKACQEGRSAIDIIDNADFESFEIAEGCSLPTEGVPIHLTMNPNLPSALLDSIGKKCPTCEVTSDIACGLGNREYTFAELVDACEGKAVIKPQANYRIVAHSLSGATEEQLNRLCSKAVYMEICINITSSDITSLNCPRLQKLESCQSGTLSLRLVLECR</sequence>
<gene>
    <name evidence="1" type="ORF">OESDEN_12294</name>
</gene>
<reference evidence="1 2" key="1">
    <citation type="submission" date="2014-03" db="EMBL/GenBank/DDBJ databases">
        <title>Draft genome of the hookworm Oesophagostomum dentatum.</title>
        <authorList>
            <person name="Mitreva M."/>
        </authorList>
    </citation>
    <scope>NUCLEOTIDE SEQUENCE [LARGE SCALE GENOMIC DNA]</scope>
    <source>
        <strain evidence="1 2">OD-Hann</strain>
    </source>
</reference>
<protein>
    <submittedName>
        <fullName evidence="1">Uncharacterized protein</fullName>
    </submittedName>
</protein>
<proteinExistence type="predicted"/>
<evidence type="ECO:0000313" key="1">
    <source>
        <dbReference type="EMBL" id="KHJ87920.1"/>
    </source>
</evidence>
<accession>A0A0B1SXI5</accession>
<name>A0A0B1SXI5_OESDE</name>
<dbReference type="EMBL" id="KN556769">
    <property type="protein sequence ID" value="KHJ87920.1"/>
    <property type="molecule type" value="Genomic_DNA"/>
</dbReference>
<keyword evidence="2" id="KW-1185">Reference proteome</keyword>
<dbReference type="OrthoDB" id="5846479at2759"/>
<dbReference type="AlphaFoldDB" id="A0A0B1SXI5"/>
<dbReference type="Proteomes" id="UP000053660">
    <property type="component" value="Unassembled WGS sequence"/>
</dbReference>